<evidence type="ECO:0008006" key="5">
    <source>
        <dbReference type="Google" id="ProtNLM"/>
    </source>
</evidence>
<feature type="chain" id="PRO_5006396395" description="DUF4156 domain-containing protein" evidence="2">
    <location>
        <begin position="19"/>
        <end position="106"/>
    </location>
</feature>
<dbReference type="PROSITE" id="PS51257">
    <property type="entry name" value="PROKAR_LIPOPROTEIN"/>
    <property type="match status" value="1"/>
</dbReference>
<dbReference type="RefSeq" id="WP_057640332.1">
    <property type="nucleotide sequence ID" value="NZ_LDJP01000032.1"/>
</dbReference>
<dbReference type="Proteomes" id="UP000050940">
    <property type="component" value="Unassembled WGS sequence"/>
</dbReference>
<protein>
    <recommendedName>
        <fullName evidence="5">DUF4156 domain-containing protein</fullName>
    </recommendedName>
</protein>
<dbReference type="OrthoDB" id="6120981at2"/>
<keyword evidence="2" id="KW-0732">Signal</keyword>
<name>A0A0R0DWZ4_9GAMM</name>
<dbReference type="EMBL" id="LDJP01000032">
    <property type="protein sequence ID" value="KRG86697.1"/>
    <property type="molecule type" value="Genomic_DNA"/>
</dbReference>
<dbReference type="STRING" id="659018.ABB34_05935"/>
<feature type="region of interest" description="Disordered" evidence="1">
    <location>
        <begin position="83"/>
        <end position="106"/>
    </location>
</feature>
<evidence type="ECO:0000313" key="4">
    <source>
        <dbReference type="Proteomes" id="UP000050940"/>
    </source>
</evidence>
<dbReference type="PATRIC" id="fig|659018.3.peg.1112"/>
<organism evidence="3 4">
    <name type="scientific">Stenotrophomonas daejeonensis</name>
    <dbReference type="NCBI Taxonomy" id="659018"/>
    <lineage>
        <taxon>Bacteria</taxon>
        <taxon>Pseudomonadati</taxon>
        <taxon>Pseudomonadota</taxon>
        <taxon>Gammaproteobacteria</taxon>
        <taxon>Lysobacterales</taxon>
        <taxon>Lysobacteraceae</taxon>
        <taxon>Stenotrophomonas</taxon>
    </lineage>
</organism>
<gene>
    <name evidence="3" type="ORF">ABB34_05935</name>
</gene>
<comment type="caution">
    <text evidence="3">The sequence shown here is derived from an EMBL/GenBank/DDBJ whole genome shotgun (WGS) entry which is preliminary data.</text>
</comment>
<evidence type="ECO:0000256" key="1">
    <source>
        <dbReference type="SAM" id="MobiDB-lite"/>
    </source>
</evidence>
<proteinExistence type="predicted"/>
<dbReference type="Pfam" id="PF13698">
    <property type="entry name" value="DUF4156"/>
    <property type="match status" value="1"/>
</dbReference>
<dbReference type="AlphaFoldDB" id="A0A0R0DWZ4"/>
<keyword evidence="4" id="KW-1185">Reference proteome</keyword>
<sequence length="106" mass="11033">MRILILSAALLAGTAACTWVPIEAGGKAVRVLPAGPVAPGCVAKGEIVVTVKNKVGFYNRNPLRVQEELETLARNEAPSAGANAVQALAPPADGSQRYSAWQCPPR</sequence>
<evidence type="ECO:0000313" key="3">
    <source>
        <dbReference type="EMBL" id="KRG86697.1"/>
    </source>
</evidence>
<accession>A0A0R0DWZ4</accession>
<dbReference type="InterPro" id="IPR025294">
    <property type="entry name" value="DUF4156"/>
</dbReference>
<feature type="signal peptide" evidence="2">
    <location>
        <begin position="1"/>
        <end position="18"/>
    </location>
</feature>
<reference evidence="3 4" key="1">
    <citation type="submission" date="2015-05" db="EMBL/GenBank/DDBJ databases">
        <title>Genome sequencing and analysis of members of genus Stenotrophomonas.</title>
        <authorList>
            <person name="Patil P.P."/>
            <person name="Midha S."/>
            <person name="Patil P.B."/>
        </authorList>
    </citation>
    <scope>NUCLEOTIDE SEQUENCE [LARGE SCALE GENOMIC DNA]</scope>
    <source>
        <strain evidence="3 4">JCM 16244</strain>
    </source>
</reference>
<evidence type="ECO:0000256" key="2">
    <source>
        <dbReference type="SAM" id="SignalP"/>
    </source>
</evidence>